<evidence type="ECO:0000313" key="2">
    <source>
        <dbReference type="Proteomes" id="UP000824300"/>
    </source>
</evidence>
<organism evidence="1 2">
    <name type="scientific">Qipengyuania xiapuensis</name>
    <dbReference type="NCBI Taxonomy" id="2867236"/>
    <lineage>
        <taxon>Bacteria</taxon>
        <taxon>Pseudomonadati</taxon>
        <taxon>Pseudomonadota</taxon>
        <taxon>Alphaproteobacteria</taxon>
        <taxon>Sphingomonadales</taxon>
        <taxon>Erythrobacteraceae</taxon>
        <taxon>Qipengyuania</taxon>
    </lineage>
</organism>
<keyword evidence="2" id="KW-1185">Reference proteome</keyword>
<accession>A0ABX8ZRE2</accession>
<evidence type="ECO:0000313" key="1">
    <source>
        <dbReference type="EMBL" id="QZD91551.1"/>
    </source>
</evidence>
<dbReference type="Proteomes" id="UP000824300">
    <property type="component" value="Chromosome"/>
</dbReference>
<protein>
    <submittedName>
        <fullName evidence="1">Uncharacterized protein</fullName>
    </submittedName>
</protein>
<dbReference type="RefSeq" id="WP_221427257.1">
    <property type="nucleotide sequence ID" value="NZ_CP081296.1"/>
</dbReference>
<sequence>MRWPEHSILIGMTSEREVIFRSNDRMCDLHDSLCRNLKDPLASEYFLAVNVDHPKWRVANDGAPDEGKWDEAALQEVESAIEEDFNYDDYIVFLEREAGAGWPKSCSAIWRITPMRPDYD</sequence>
<proteinExistence type="predicted"/>
<dbReference type="EMBL" id="CP081296">
    <property type="protein sequence ID" value="QZD91551.1"/>
    <property type="molecule type" value="Genomic_DNA"/>
</dbReference>
<name>A0ABX8ZRE2_9SPHN</name>
<reference evidence="1 2" key="1">
    <citation type="submission" date="2021-08" db="EMBL/GenBank/DDBJ databases">
        <title>Comparative Genomics Analysis of the Genus Qipengyuania Reveals Extensive Genetic Diversity and Metabolic Versatility, Including the Description of Fifteen Novel Species.</title>
        <authorList>
            <person name="Liu Y."/>
        </authorList>
    </citation>
    <scope>NUCLEOTIDE SEQUENCE [LARGE SCALE GENOMIC DNA]</scope>
    <source>
        <strain evidence="1 2">1NDW3</strain>
    </source>
</reference>
<gene>
    <name evidence="1" type="ORF">K3162_08185</name>
</gene>